<evidence type="ECO:0000313" key="1">
    <source>
        <dbReference type="EMBL" id="KAJ9075033.1"/>
    </source>
</evidence>
<evidence type="ECO:0000313" key="2">
    <source>
        <dbReference type="Proteomes" id="UP001165960"/>
    </source>
</evidence>
<organism evidence="1 2">
    <name type="scientific">Entomophthora muscae</name>
    <dbReference type="NCBI Taxonomy" id="34485"/>
    <lineage>
        <taxon>Eukaryota</taxon>
        <taxon>Fungi</taxon>
        <taxon>Fungi incertae sedis</taxon>
        <taxon>Zoopagomycota</taxon>
        <taxon>Entomophthoromycotina</taxon>
        <taxon>Entomophthoromycetes</taxon>
        <taxon>Entomophthorales</taxon>
        <taxon>Entomophthoraceae</taxon>
        <taxon>Entomophthora</taxon>
    </lineage>
</organism>
<gene>
    <name evidence="1" type="ORF">DSO57_1000317</name>
</gene>
<reference evidence="1" key="1">
    <citation type="submission" date="2022-04" db="EMBL/GenBank/DDBJ databases">
        <title>Genome of the entomopathogenic fungus Entomophthora muscae.</title>
        <authorList>
            <person name="Elya C."/>
            <person name="Lovett B.R."/>
            <person name="Lee E."/>
            <person name="Macias A.M."/>
            <person name="Hajek A.E."/>
            <person name="De Bivort B.L."/>
            <person name="Kasson M.T."/>
            <person name="De Fine Licht H.H."/>
            <person name="Stajich J.E."/>
        </authorList>
    </citation>
    <scope>NUCLEOTIDE SEQUENCE</scope>
    <source>
        <strain evidence="1">Berkeley</strain>
    </source>
</reference>
<sequence>MEHLDLSIDTPGIHLFNIQVVGWFTDALCPSTLAEAVWVMKRLGCQHYIFFECSKIPQPVPEPVSTETPTLFGHYKTILFAKALAWVPASIDQVEALNWKAKELFLATSKQYQNSGHNNNGNNNRRTYNDQGAQSSNTQLQQGDNNQPQIANQPANLGDIQQQEANLLELSPEDIVLMEQFVAEKRKAMNPVNTEEQPKKTRIQDLLNPQKEKAYQAVHPIDPVPHLISEDGFMDDEDYLAKLQTR</sequence>
<accession>A0ACC2TKF4</accession>
<name>A0ACC2TKF4_9FUNG</name>
<dbReference type="Proteomes" id="UP001165960">
    <property type="component" value="Unassembled WGS sequence"/>
</dbReference>
<proteinExistence type="predicted"/>
<dbReference type="EMBL" id="QTSX02002841">
    <property type="protein sequence ID" value="KAJ9075033.1"/>
    <property type="molecule type" value="Genomic_DNA"/>
</dbReference>
<keyword evidence="2" id="KW-1185">Reference proteome</keyword>
<protein>
    <submittedName>
        <fullName evidence="1">Uncharacterized protein</fullName>
    </submittedName>
</protein>
<comment type="caution">
    <text evidence="1">The sequence shown here is derived from an EMBL/GenBank/DDBJ whole genome shotgun (WGS) entry which is preliminary data.</text>
</comment>